<proteinExistence type="predicted"/>
<dbReference type="Gene3D" id="3.90.1300.10">
    <property type="entry name" value="Amidase signature (AS) domain"/>
    <property type="match status" value="1"/>
</dbReference>
<gene>
    <name evidence="1" type="ORF">GNF76_02055</name>
</gene>
<comment type="caution">
    <text evidence="1">The sequence shown here is derived from an EMBL/GenBank/DDBJ whole genome shotgun (WGS) entry which is preliminary data.</text>
</comment>
<evidence type="ECO:0008006" key="3">
    <source>
        <dbReference type="Google" id="ProtNLM"/>
    </source>
</evidence>
<dbReference type="RefSeq" id="WP_155581498.1">
    <property type="nucleotide sequence ID" value="NZ_JBHSTH010000004.1"/>
</dbReference>
<dbReference type="Proteomes" id="UP000438196">
    <property type="component" value="Unassembled WGS sequence"/>
</dbReference>
<dbReference type="SUPFAM" id="SSF75304">
    <property type="entry name" value="Amidase signature (AS) enzymes"/>
    <property type="match status" value="1"/>
</dbReference>
<evidence type="ECO:0000313" key="1">
    <source>
        <dbReference type="EMBL" id="MUF03098.1"/>
    </source>
</evidence>
<accession>A0A6I3W0W0</accession>
<dbReference type="EMBL" id="WNNK01000001">
    <property type="protein sequence ID" value="MUF03098.1"/>
    <property type="molecule type" value="Genomic_DNA"/>
</dbReference>
<dbReference type="PANTHER" id="PTHR42678:SF34">
    <property type="entry name" value="OS04G0183300 PROTEIN"/>
    <property type="match status" value="1"/>
</dbReference>
<dbReference type="OrthoDB" id="7015746at2"/>
<dbReference type="AlphaFoldDB" id="A0A6I3W0W0"/>
<organism evidence="1 2">
    <name type="scientific">Pseudomonas spelaei</name>
    <dbReference type="NCBI Taxonomy" id="1055469"/>
    <lineage>
        <taxon>Bacteria</taxon>
        <taxon>Pseudomonadati</taxon>
        <taxon>Pseudomonadota</taxon>
        <taxon>Gammaproteobacteria</taxon>
        <taxon>Pseudomonadales</taxon>
        <taxon>Pseudomonadaceae</taxon>
        <taxon>Pseudomonas</taxon>
    </lineage>
</organism>
<reference evidence="1 2" key="1">
    <citation type="submission" date="2019-11" db="EMBL/GenBank/DDBJ databases">
        <title>Pseudomonas karstica sp. nov. and Pseudomonas spelaei sp. nov. from karst caves.</title>
        <authorList>
            <person name="Zeman M."/>
        </authorList>
    </citation>
    <scope>NUCLEOTIDE SEQUENCE [LARGE SCALE GENOMIC DNA]</scope>
    <source>
        <strain evidence="1 2">CCM 7893</strain>
    </source>
</reference>
<keyword evidence="2" id="KW-1185">Reference proteome</keyword>
<name>A0A6I3W0W0_9PSED</name>
<protein>
    <recommendedName>
        <fullName evidence="3">Amidase domain-containing protein</fullName>
    </recommendedName>
</protein>
<dbReference type="InterPro" id="IPR036928">
    <property type="entry name" value="AS_sf"/>
</dbReference>
<sequence>MVFCIQGGGAITDSSSHQEGIDFGASHAGYGPRFDIPGPMMRTVRDPSLLLIAMGEVDPEGPVMVEIPPVADASHLRHNLSLAGSRIGFASEYVSGDVRETIEHSEHFALVLNSLRIAGAQLVPVHAFLVDDSRHFTLDLSNEINDRVTENRLDVLVSDTQSAAFHRAATSGNPSVCVPTGTDADGVTTSVWFYGAHWAGDRLASLVQGYQQVLLQV</sequence>
<dbReference type="PANTHER" id="PTHR42678">
    <property type="entry name" value="AMIDASE"/>
    <property type="match status" value="1"/>
</dbReference>
<evidence type="ECO:0000313" key="2">
    <source>
        <dbReference type="Proteomes" id="UP000438196"/>
    </source>
</evidence>